<reference evidence="7" key="1">
    <citation type="journal article" date="2020" name="bioRxiv">
        <title>Chromosome-level reference genome of the European wasp spider Argiope bruennichi: a resource for studies on range expansion and evolutionary adaptation.</title>
        <authorList>
            <person name="Sheffer M.M."/>
            <person name="Hoppe A."/>
            <person name="Krehenwinkel H."/>
            <person name="Uhl G."/>
            <person name="Kuss A.W."/>
            <person name="Jensen L."/>
            <person name="Jensen C."/>
            <person name="Gillespie R.G."/>
            <person name="Hoff K.J."/>
            <person name="Prost S."/>
        </authorList>
    </citation>
    <scope>NUCLEOTIDE SEQUENCE</scope>
</reference>
<dbReference type="GO" id="GO:0072380">
    <property type="term" value="C:TRC complex"/>
    <property type="evidence" value="ECO:0007669"/>
    <property type="project" value="TreeGrafter"/>
</dbReference>
<feature type="compositionally biased region" description="Basic and acidic residues" evidence="5">
    <location>
        <begin position="359"/>
        <end position="370"/>
    </location>
</feature>
<organism evidence="7 8">
    <name type="scientific">Argiope bruennichi</name>
    <name type="common">Wasp spider</name>
    <name type="synonym">Aranea bruennichi</name>
    <dbReference type="NCBI Taxonomy" id="94029"/>
    <lineage>
        <taxon>Eukaryota</taxon>
        <taxon>Metazoa</taxon>
        <taxon>Ecdysozoa</taxon>
        <taxon>Arthropoda</taxon>
        <taxon>Chelicerata</taxon>
        <taxon>Arachnida</taxon>
        <taxon>Araneae</taxon>
        <taxon>Araneomorphae</taxon>
        <taxon>Entelegynae</taxon>
        <taxon>Araneoidea</taxon>
        <taxon>Araneidae</taxon>
        <taxon>Argiope</taxon>
    </lineage>
</organism>
<feature type="region of interest" description="Disordered" evidence="5">
    <location>
        <begin position="414"/>
        <end position="473"/>
    </location>
</feature>
<evidence type="ECO:0000256" key="2">
    <source>
        <dbReference type="ARBA" id="ARBA00022737"/>
    </source>
</evidence>
<evidence type="ECO:0000256" key="5">
    <source>
        <dbReference type="SAM" id="MobiDB-lite"/>
    </source>
</evidence>
<dbReference type="EMBL" id="JABXBU010002228">
    <property type="protein sequence ID" value="KAF8770989.1"/>
    <property type="molecule type" value="Genomic_DNA"/>
</dbReference>
<comment type="caution">
    <text evidence="7">The sequence shown here is derived from an EMBL/GenBank/DDBJ whole genome shotgun (WGS) entry which is preliminary data.</text>
</comment>
<evidence type="ECO:0000256" key="3">
    <source>
        <dbReference type="ARBA" id="ARBA00022803"/>
    </source>
</evidence>
<dbReference type="InterPro" id="IPR032374">
    <property type="entry name" value="SGTA_dimer"/>
</dbReference>
<dbReference type="AlphaFoldDB" id="A0A8T0EDW6"/>
<dbReference type="InterPro" id="IPR047150">
    <property type="entry name" value="SGT"/>
</dbReference>
<dbReference type="Pfam" id="PF16546">
    <property type="entry name" value="SGTA_dimer"/>
    <property type="match status" value="1"/>
</dbReference>
<sequence length="587" mass="65475">MSDSENTRRLVLAIIDFLQNQLTTRNDLSLEDRESLEIAMECLILAYDVENTDYIQRRPLLDMFMQVANPVSIQNKMEAESHKMSGNAKMIQEQYSEAEEEYSRAIQLDQWNAVYYCNRASARIKLEHFFEAISDCRQALLLNPDYAKAYARMGQAYALMNRHRRAARCYRQALELEPDNERYQNNLRVAESQAAAQPNMDMGNLIQSMVSSLLLGGSPMPVSSGMAGPGPSFVIVGDPHTEDQCSANHSTNDTSESSATNNQTAEDNKQSTGKQEGNETSERRGEDEPLHLRVLFGIPVVSYGEDSSEHSGSMEPQTAGQQGNITDQNQNGAQNTDYNKAQNEVEAKKDIADESQQEESSKFPERKEEPDSTSADGQSPQQGSSKDQATSKDKTEKNIMPIFGQVIQNTLFGKADNSATNGTNHSMKQHLGRQQNNPNLTKTEERGQSSTSERGYLFKTPEGDTRQRQQSAGISMADIANFFRNIASSDRQNANQHNGSQLKASSSKENEKSNDQNKDKYQQGHVSSTQEKQPDILTLPENTPSNEKEENTKTEIDSSGSDDKQETDEISEGSNKSKAHEEDNKDK</sequence>
<feature type="compositionally biased region" description="Basic and acidic residues" evidence="5">
    <location>
        <begin position="506"/>
        <end position="522"/>
    </location>
</feature>
<feature type="region of interest" description="Disordered" evidence="5">
    <location>
        <begin position="487"/>
        <end position="587"/>
    </location>
</feature>
<dbReference type="GO" id="GO:0006620">
    <property type="term" value="P:post-translational protein targeting to endoplasmic reticulum membrane"/>
    <property type="evidence" value="ECO:0007669"/>
    <property type="project" value="TreeGrafter"/>
</dbReference>
<feature type="domain" description="SGTA homodimerisation" evidence="6">
    <location>
        <begin position="7"/>
        <end position="56"/>
    </location>
</feature>
<dbReference type="Pfam" id="PF00515">
    <property type="entry name" value="TPR_1"/>
    <property type="match status" value="1"/>
</dbReference>
<dbReference type="PROSITE" id="PS50005">
    <property type="entry name" value="TPR"/>
    <property type="match status" value="2"/>
</dbReference>
<feature type="compositionally biased region" description="Polar residues" evidence="5">
    <location>
        <begin position="310"/>
        <end position="335"/>
    </location>
</feature>
<reference evidence="7" key="2">
    <citation type="submission" date="2020-06" db="EMBL/GenBank/DDBJ databases">
        <authorList>
            <person name="Sheffer M."/>
        </authorList>
    </citation>
    <scope>NUCLEOTIDE SEQUENCE</scope>
</reference>
<feature type="region of interest" description="Disordered" evidence="5">
    <location>
        <begin position="349"/>
        <end position="401"/>
    </location>
</feature>
<dbReference type="SMART" id="SM00028">
    <property type="entry name" value="TPR"/>
    <property type="match status" value="3"/>
</dbReference>
<dbReference type="InterPro" id="IPR011990">
    <property type="entry name" value="TPR-like_helical_dom_sf"/>
</dbReference>
<keyword evidence="2" id="KW-0677">Repeat</keyword>
<feature type="repeat" description="TPR" evidence="4">
    <location>
        <begin position="79"/>
        <end position="112"/>
    </location>
</feature>
<feature type="compositionally biased region" description="Polar residues" evidence="5">
    <location>
        <begin position="372"/>
        <end position="388"/>
    </location>
</feature>
<keyword evidence="8" id="KW-1185">Reference proteome</keyword>
<evidence type="ECO:0000256" key="4">
    <source>
        <dbReference type="PROSITE-ProRule" id="PRU00339"/>
    </source>
</evidence>
<feature type="compositionally biased region" description="Polar residues" evidence="5">
    <location>
        <begin position="414"/>
        <end position="441"/>
    </location>
</feature>
<feature type="compositionally biased region" description="Basic and acidic residues" evidence="5">
    <location>
        <begin position="276"/>
        <end position="291"/>
    </location>
</feature>
<evidence type="ECO:0000313" key="8">
    <source>
        <dbReference type="Proteomes" id="UP000807504"/>
    </source>
</evidence>
<name>A0A8T0EDW6_ARGBR</name>
<dbReference type="InterPro" id="IPR019734">
    <property type="entry name" value="TPR_rpt"/>
</dbReference>
<keyword evidence="3 4" id="KW-0802">TPR repeat</keyword>
<dbReference type="PANTHER" id="PTHR45831">
    <property type="entry name" value="LD24721P"/>
    <property type="match status" value="1"/>
</dbReference>
<feature type="compositionally biased region" description="Basic and acidic residues" evidence="5">
    <location>
        <begin position="546"/>
        <end position="564"/>
    </location>
</feature>
<feature type="compositionally biased region" description="Polar residues" evidence="5">
    <location>
        <begin position="244"/>
        <end position="275"/>
    </location>
</feature>
<dbReference type="GO" id="GO:0016020">
    <property type="term" value="C:membrane"/>
    <property type="evidence" value="ECO:0007669"/>
    <property type="project" value="TreeGrafter"/>
</dbReference>
<feature type="compositionally biased region" description="Basic and acidic residues" evidence="5">
    <location>
        <begin position="578"/>
        <end position="587"/>
    </location>
</feature>
<protein>
    <submittedName>
        <fullName evidence="7">Small glutamine-rich tetratricopeptide like protein</fullName>
    </submittedName>
</protein>
<feature type="compositionally biased region" description="Polar residues" evidence="5">
    <location>
        <begin position="487"/>
        <end position="504"/>
    </location>
</feature>
<gene>
    <name evidence="7" type="ORF">HNY73_018453</name>
</gene>
<evidence type="ECO:0000313" key="7">
    <source>
        <dbReference type="EMBL" id="KAF8770989.1"/>
    </source>
</evidence>
<dbReference type="Pfam" id="PF13181">
    <property type="entry name" value="TPR_8"/>
    <property type="match status" value="1"/>
</dbReference>
<comment type="similarity">
    <text evidence="1">Belongs to the SGT family.</text>
</comment>
<accession>A0A8T0EDW6</accession>
<dbReference type="Gene3D" id="1.25.40.10">
    <property type="entry name" value="Tetratricopeptide repeat domain"/>
    <property type="match status" value="1"/>
</dbReference>
<evidence type="ECO:0000259" key="6">
    <source>
        <dbReference type="Pfam" id="PF16546"/>
    </source>
</evidence>
<feature type="repeat" description="TPR" evidence="4">
    <location>
        <begin position="147"/>
        <end position="180"/>
    </location>
</feature>
<feature type="region of interest" description="Disordered" evidence="5">
    <location>
        <begin position="303"/>
        <end position="335"/>
    </location>
</feature>
<dbReference type="Proteomes" id="UP000807504">
    <property type="component" value="Unassembled WGS sequence"/>
</dbReference>
<dbReference type="PANTHER" id="PTHR45831:SF2">
    <property type="entry name" value="LD24721P"/>
    <property type="match status" value="1"/>
</dbReference>
<dbReference type="Gene3D" id="1.20.5.420">
    <property type="entry name" value="Immunoglobulin FC, subunit C"/>
    <property type="match status" value="1"/>
</dbReference>
<dbReference type="GO" id="GO:0060090">
    <property type="term" value="F:molecular adaptor activity"/>
    <property type="evidence" value="ECO:0007669"/>
    <property type="project" value="TreeGrafter"/>
</dbReference>
<dbReference type="SUPFAM" id="SSF48452">
    <property type="entry name" value="TPR-like"/>
    <property type="match status" value="1"/>
</dbReference>
<feature type="region of interest" description="Disordered" evidence="5">
    <location>
        <begin position="222"/>
        <end position="291"/>
    </location>
</feature>
<dbReference type="PROSITE" id="PS50293">
    <property type="entry name" value="TPR_REGION"/>
    <property type="match status" value="1"/>
</dbReference>
<evidence type="ECO:0000256" key="1">
    <source>
        <dbReference type="ARBA" id="ARBA00008175"/>
    </source>
</evidence>
<proteinExistence type="inferred from homology"/>